<dbReference type="CDD" id="cd07359">
    <property type="entry name" value="PCA_45_Doxase_B_like"/>
    <property type="match status" value="1"/>
</dbReference>
<dbReference type="Gene3D" id="3.40.830.10">
    <property type="entry name" value="LigB-like"/>
    <property type="match status" value="1"/>
</dbReference>
<dbReference type="Pfam" id="PF02900">
    <property type="entry name" value="LigB"/>
    <property type="match status" value="1"/>
</dbReference>
<organism evidence="2">
    <name type="scientific">marine metagenome</name>
    <dbReference type="NCBI Taxonomy" id="408172"/>
    <lineage>
        <taxon>unclassified sequences</taxon>
        <taxon>metagenomes</taxon>
        <taxon>ecological metagenomes</taxon>
    </lineage>
</organism>
<protein>
    <recommendedName>
        <fullName evidence="1">Extradiol ring-cleavage dioxygenase class III enzyme subunit B domain-containing protein</fullName>
    </recommendedName>
</protein>
<evidence type="ECO:0000313" key="2">
    <source>
        <dbReference type="EMBL" id="SUZ78866.1"/>
    </source>
</evidence>
<name>A0A381QHR1_9ZZZZ</name>
<gene>
    <name evidence="2" type="ORF">METZ01_LOCUS31720</name>
</gene>
<dbReference type="InterPro" id="IPR004183">
    <property type="entry name" value="Xdiol_dOase_suB"/>
</dbReference>
<reference evidence="2" key="1">
    <citation type="submission" date="2018-05" db="EMBL/GenBank/DDBJ databases">
        <authorList>
            <person name="Lanie J.A."/>
            <person name="Ng W.-L."/>
            <person name="Kazmierczak K.M."/>
            <person name="Andrzejewski T.M."/>
            <person name="Davidsen T.M."/>
            <person name="Wayne K.J."/>
            <person name="Tettelin H."/>
            <person name="Glass J.I."/>
            <person name="Rusch D."/>
            <person name="Podicherti R."/>
            <person name="Tsui H.-C.T."/>
            <person name="Winkler M.E."/>
        </authorList>
    </citation>
    <scope>NUCLEOTIDE SEQUENCE</scope>
</reference>
<evidence type="ECO:0000259" key="1">
    <source>
        <dbReference type="Pfam" id="PF02900"/>
    </source>
</evidence>
<sequence>MSLVYAGICCHAPGITNRPEEVNPDDLNSLKNEFARLKNEIELSRPDALFIISAEHYANFFNNNMPTYAIGMADYYVGPIEDTDWLGINKVRVPGNHSLSRKLISLVLNDIDVAYAEEWKFDHGIMVPLEHITPNYNIPVIPSNINCQAPPLTPLSRSYAFGRALRRAFDLIPERIALLGTGGTSHWPCTPDSGKINVEWDEEFLSYWSAHDITGMTSYRDEAVLTDAGHGGFEIRTSIAVAGAAGGKGDIRFYKPIPEFACGCLIAAMSVV</sequence>
<dbReference type="EMBL" id="UINC01001370">
    <property type="protein sequence ID" value="SUZ78866.1"/>
    <property type="molecule type" value="Genomic_DNA"/>
</dbReference>
<accession>A0A381QHR1</accession>
<proteinExistence type="predicted"/>
<dbReference type="GO" id="GO:0016702">
    <property type="term" value="F:oxidoreductase activity, acting on single donors with incorporation of molecular oxygen, incorporation of two atoms of oxygen"/>
    <property type="evidence" value="ECO:0007669"/>
    <property type="project" value="UniProtKB-ARBA"/>
</dbReference>
<dbReference type="SUPFAM" id="SSF53213">
    <property type="entry name" value="LigB-like"/>
    <property type="match status" value="1"/>
</dbReference>
<dbReference type="AlphaFoldDB" id="A0A381QHR1"/>
<feature type="domain" description="Extradiol ring-cleavage dioxygenase class III enzyme subunit B" evidence="1">
    <location>
        <begin position="29"/>
        <end position="251"/>
    </location>
</feature>
<dbReference type="GO" id="GO:0008198">
    <property type="term" value="F:ferrous iron binding"/>
    <property type="evidence" value="ECO:0007669"/>
    <property type="project" value="InterPro"/>
</dbReference>